<dbReference type="InterPro" id="IPR013783">
    <property type="entry name" value="Ig-like_fold"/>
</dbReference>
<dbReference type="Proteomes" id="UP000562124">
    <property type="component" value="Unassembled WGS sequence"/>
</dbReference>
<dbReference type="InterPro" id="IPR000601">
    <property type="entry name" value="PKD_dom"/>
</dbReference>
<dbReference type="AlphaFoldDB" id="A0A7Y0QHG1"/>
<dbReference type="PROSITE" id="PS50093">
    <property type="entry name" value="PKD"/>
    <property type="match status" value="1"/>
</dbReference>
<name>A0A7Y0QHG1_CELFI</name>
<feature type="domain" description="PKD" evidence="1">
    <location>
        <begin position="116"/>
        <end position="162"/>
    </location>
</feature>
<dbReference type="Gene3D" id="2.60.40.10">
    <property type="entry name" value="Immunoglobulins"/>
    <property type="match status" value="1"/>
</dbReference>
<dbReference type="GO" id="GO:0005975">
    <property type="term" value="P:carbohydrate metabolic process"/>
    <property type="evidence" value="ECO:0007669"/>
    <property type="project" value="UniProtKB-ARBA"/>
</dbReference>
<accession>A0A7Y0QHG1</accession>
<dbReference type="RefSeq" id="WP_169324235.1">
    <property type="nucleotide sequence ID" value="NZ_JABCJJ010000007.1"/>
</dbReference>
<gene>
    <name evidence="2" type="ORF">HIR71_06420</name>
</gene>
<dbReference type="SUPFAM" id="SSF49299">
    <property type="entry name" value="PKD domain"/>
    <property type="match status" value="1"/>
</dbReference>
<dbReference type="EMBL" id="JABCJJ010000007">
    <property type="protein sequence ID" value="NMR19859.1"/>
    <property type="molecule type" value="Genomic_DNA"/>
</dbReference>
<dbReference type="InterPro" id="IPR035986">
    <property type="entry name" value="PKD_dom_sf"/>
</dbReference>
<proteinExistence type="predicted"/>
<organism evidence="2 3">
    <name type="scientific">Cellulomonas fimi</name>
    <dbReference type="NCBI Taxonomy" id="1708"/>
    <lineage>
        <taxon>Bacteria</taxon>
        <taxon>Bacillati</taxon>
        <taxon>Actinomycetota</taxon>
        <taxon>Actinomycetes</taxon>
        <taxon>Micrococcales</taxon>
        <taxon>Cellulomonadaceae</taxon>
        <taxon>Cellulomonas</taxon>
    </lineage>
</organism>
<evidence type="ECO:0000313" key="3">
    <source>
        <dbReference type="Proteomes" id="UP000562124"/>
    </source>
</evidence>
<protein>
    <recommendedName>
        <fullName evidence="1">PKD domain-containing protein</fullName>
    </recommendedName>
</protein>
<sequence>MAQLCNDFRDAGGVEAPCPDGGTGTDPVLRRTVDPASATGFTPWNLVDVGGCTAPVDLGPAVAAEFQRLPLTPSTLSVQPPNGWTLVNIDTLAYTDDATQTLTATVLGTPVLIRATPARFAWDFGDGTDPLVGTDPGRPYPDATIGHTYRTAGTRQITLTTTWTADYQPAGTQVTDYQPAGTQVTGTGGWTPVTGTATTVTTSPPLTVHTARARLVADPLPN</sequence>
<keyword evidence="3" id="KW-1185">Reference proteome</keyword>
<reference evidence="2 3" key="1">
    <citation type="submission" date="2020-04" db="EMBL/GenBank/DDBJ databases">
        <title>Sequencing and Assembly of C. fimi.</title>
        <authorList>
            <person name="Ramsey A.R."/>
        </authorList>
    </citation>
    <scope>NUCLEOTIDE SEQUENCE [LARGE SCALE GENOMIC DNA]</scope>
    <source>
        <strain evidence="2 3">SB</strain>
    </source>
</reference>
<comment type="caution">
    <text evidence="2">The sequence shown here is derived from an EMBL/GenBank/DDBJ whole genome shotgun (WGS) entry which is preliminary data.</text>
</comment>
<evidence type="ECO:0000259" key="1">
    <source>
        <dbReference type="PROSITE" id="PS50093"/>
    </source>
</evidence>
<evidence type="ECO:0000313" key="2">
    <source>
        <dbReference type="EMBL" id="NMR19859.1"/>
    </source>
</evidence>